<dbReference type="SUPFAM" id="SSF81324">
    <property type="entry name" value="Voltage-gated potassium channels"/>
    <property type="match status" value="1"/>
</dbReference>
<dbReference type="AlphaFoldDB" id="H6RHV7"/>
<evidence type="ECO:0000256" key="1">
    <source>
        <dbReference type="SAM" id="Phobius"/>
    </source>
</evidence>
<dbReference type="Pfam" id="PF07885">
    <property type="entry name" value="Ion_trans_2"/>
    <property type="match status" value="1"/>
</dbReference>
<evidence type="ECO:0000313" key="3">
    <source>
        <dbReference type="EMBL" id="CCG00618.1"/>
    </source>
</evidence>
<keyword evidence="1" id="KW-0472">Membrane</keyword>
<feature type="transmembrane region" description="Helical" evidence="1">
    <location>
        <begin position="165"/>
        <end position="185"/>
    </location>
</feature>
<protein>
    <submittedName>
        <fullName evidence="3">Ion channel</fullName>
    </submittedName>
</protein>
<feature type="domain" description="Potassium channel" evidence="2">
    <location>
        <begin position="127"/>
        <end position="211"/>
    </location>
</feature>
<dbReference type="EMBL" id="FO117613">
    <property type="protein sequence ID" value="CCG00618.1"/>
    <property type="molecule type" value="Genomic_DNA"/>
</dbReference>
<feature type="transmembrane region" description="Helical" evidence="1">
    <location>
        <begin position="59"/>
        <end position="77"/>
    </location>
</feature>
<evidence type="ECO:0000259" key="2">
    <source>
        <dbReference type="Pfam" id="PF07885"/>
    </source>
</evidence>
<feature type="transmembrane region" description="Helical" evidence="1">
    <location>
        <begin position="119"/>
        <end position="145"/>
    </location>
</feature>
<accession>H6RHV7</accession>
<keyword evidence="1" id="KW-0812">Transmembrane</keyword>
<feature type="transmembrane region" description="Helical" evidence="1">
    <location>
        <begin position="89"/>
        <end position="107"/>
    </location>
</feature>
<keyword evidence="1" id="KW-1133">Transmembrane helix</keyword>
<reference evidence="3" key="1">
    <citation type="journal article" date="2012" name="Environ. Microbiol.">
        <title>Genomic content of uncultured Bacteroidetes from contrasting oceanic provinces in the North Atlantic Ocean.</title>
        <authorList>
            <person name="Gomez-Pereira P.R."/>
            <person name="Schuler M."/>
            <person name="Fuchs B.M."/>
            <person name="Bennke C."/>
            <person name="Teeling H."/>
            <person name="Waldmann J."/>
            <person name="Richter M."/>
            <person name="Barbe V."/>
            <person name="Bataille E."/>
            <person name="Glockner F.O."/>
            <person name="Amann R."/>
        </authorList>
    </citation>
    <scope>NUCLEOTIDE SEQUENCE</scope>
</reference>
<organism evidence="3">
    <name type="scientific">uncultured Flavobacteriia bacterium</name>
    <dbReference type="NCBI Taxonomy" id="212695"/>
    <lineage>
        <taxon>Bacteria</taxon>
        <taxon>Pseudomonadati</taxon>
        <taxon>Bacteroidota</taxon>
        <taxon>Flavobacteriia</taxon>
        <taxon>environmental samples</taxon>
    </lineage>
</organism>
<proteinExistence type="predicted"/>
<name>H6RHV7_9BACT</name>
<feature type="transmembrane region" description="Helical" evidence="1">
    <location>
        <begin position="192"/>
        <end position="216"/>
    </location>
</feature>
<gene>
    <name evidence="3" type="ORF">VIS_S3DIC30019</name>
</gene>
<dbReference type="InterPro" id="IPR013099">
    <property type="entry name" value="K_chnl_dom"/>
</dbReference>
<dbReference type="Gene3D" id="1.10.287.70">
    <property type="match status" value="1"/>
</dbReference>
<feature type="transmembrane region" description="Helical" evidence="1">
    <location>
        <begin position="36"/>
        <end position="52"/>
    </location>
</feature>
<reference evidence="3" key="2">
    <citation type="submission" date="2012-02" db="EMBL/GenBank/DDBJ databases">
        <authorList>
            <person name="Genoscope - CEA"/>
        </authorList>
    </citation>
    <scope>NUCLEOTIDE SEQUENCE</scope>
</reference>
<sequence>MYKLAYKYRNIFFLTTQFAILFGSLTFDVHLFETVISPLLFVANIIAGVILVSKKRKLFVFFILLLIVELFIFGFSFSESKTLSPSNYLKFFIYFLFYIIITFEIITRVWNAKLIERKVILGLISGYICLGFIGYFIFLSVNLGHPNSFAGIYMADIGSESYSDGLMYFSFTTLLTIGYGDILPITQVAQKAAIFVGLTGQFYLVILTAITVGKYLNQESKK</sequence>